<evidence type="ECO:0000256" key="1">
    <source>
        <dbReference type="ARBA" id="ARBA00022723"/>
    </source>
</evidence>
<dbReference type="InterPro" id="IPR011444">
    <property type="entry name" value="DUF1549"/>
</dbReference>
<protein>
    <recommendedName>
        <fullName evidence="3">Cytochrome c domain-containing protein</fullName>
    </recommendedName>
</protein>
<dbReference type="GO" id="GO:0046872">
    <property type="term" value="F:metal ion binding"/>
    <property type="evidence" value="ECO:0007669"/>
    <property type="project" value="UniProtKB-KW"/>
</dbReference>
<dbReference type="PANTHER" id="PTHR35889:SF3">
    <property type="entry name" value="F-BOX DOMAIN-CONTAINING PROTEIN"/>
    <property type="match status" value="1"/>
</dbReference>
<keyword evidence="2" id="KW-0408">Iron</keyword>
<dbReference type="InterPro" id="IPR011429">
    <property type="entry name" value="Cyt_c_Planctomycete-type"/>
</dbReference>
<name>A0A382ADN9_9ZZZZ</name>
<accession>A0A382ADN9</accession>
<dbReference type="EMBL" id="UINC01024958">
    <property type="protein sequence ID" value="SVA99658.1"/>
    <property type="molecule type" value="Genomic_DNA"/>
</dbReference>
<feature type="domain" description="Cytochrome c" evidence="3">
    <location>
        <begin position="112"/>
        <end position="219"/>
    </location>
</feature>
<dbReference type="Pfam" id="PF07635">
    <property type="entry name" value="PSCyt1"/>
    <property type="match status" value="2"/>
</dbReference>
<sequence length="556" mass="62056">MRIYFHINCLGWFLMCLSTPAADVPVFEKEILPIFRGKCGKCHGGETRKGGLSLASMSGIRHGGESEEPVVGKGLKDSLLWEMIATREMPPKGKPRLTKTETALIRRWIETGAESSSSAVVIKKKINQHDVLPIVLLRCTACHGPQEQMGGLDLRTPEAMHKGGKSGPALVAGKPVSSRMIQRIESQACPPRGMLLKYFVQRPSSAEVRTLREWIAAGAPEEPVVADVATTKPDYLVTDEERKHWAFQSPKAVLAGHSVDGFIAEKLKVKGLSFSPEADRTILIRRAYLDLTGLPPSLDELDTWSASDDSQWYPKMIDRLLASPHYGERWGRYWLDLAGYADSEGGVSADPVRQVAWKYRDYVIESFNKDKPYDRFLLEQIAGDELVDYATAPEVTDTMVDNLVATGFLRMGIDQTGSRTMNFVPERLGVISDAIKVLGSGVMGLTLECARCHSHKYDPIPQRDFYRLKAVFQGAFDEHDWLSFKTRTLNVATPQKLEIIKSANPPLEKKLKALEARLKKASDAVRLELLRQHYPQQSEADRVATLTALRRADNTR</sequence>
<dbReference type="InterPro" id="IPR009056">
    <property type="entry name" value="Cyt_c-like_dom"/>
</dbReference>
<organism evidence="4">
    <name type="scientific">marine metagenome</name>
    <dbReference type="NCBI Taxonomy" id="408172"/>
    <lineage>
        <taxon>unclassified sequences</taxon>
        <taxon>metagenomes</taxon>
        <taxon>ecological metagenomes</taxon>
    </lineage>
</organism>
<feature type="non-terminal residue" evidence="4">
    <location>
        <position position="556"/>
    </location>
</feature>
<keyword evidence="1" id="KW-0479">Metal-binding</keyword>
<dbReference type="AlphaFoldDB" id="A0A382ADN9"/>
<dbReference type="PROSITE" id="PS51007">
    <property type="entry name" value="CYTC"/>
    <property type="match status" value="1"/>
</dbReference>
<dbReference type="GO" id="GO:0020037">
    <property type="term" value="F:heme binding"/>
    <property type="evidence" value="ECO:0007669"/>
    <property type="project" value="InterPro"/>
</dbReference>
<reference evidence="4" key="1">
    <citation type="submission" date="2018-05" db="EMBL/GenBank/DDBJ databases">
        <authorList>
            <person name="Lanie J.A."/>
            <person name="Ng W.-L."/>
            <person name="Kazmierczak K.M."/>
            <person name="Andrzejewski T.M."/>
            <person name="Davidsen T.M."/>
            <person name="Wayne K.J."/>
            <person name="Tettelin H."/>
            <person name="Glass J.I."/>
            <person name="Rusch D."/>
            <person name="Podicherti R."/>
            <person name="Tsui H.-C.T."/>
            <person name="Winkler M.E."/>
        </authorList>
    </citation>
    <scope>NUCLEOTIDE SEQUENCE</scope>
</reference>
<dbReference type="GO" id="GO:0009055">
    <property type="term" value="F:electron transfer activity"/>
    <property type="evidence" value="ECO:0007669"/>
    <property type="project" value="InterPro"/>
</dbReference>
<evidence type="ECO:0000313" key="4">
    <source>
        <dbReference type="EMBL" id="SVA99658.1"/>
    </source>
</evidence>
<evidence type="ECO:0000259" key="3">
    <source>
        <dbReference type="PROSITE" id="PS51007"/>
    </source>
</evidence>
<proteinExistence type="predicted"/>
<dbReference type="Pfam" id="PF07583">
    <property type="entry name" value="PSCyt2"/>
    <property type="match status" value="1"/>
</dbReference>
<dbReference type="PANTHER" id="PTHR35889">
    <property type="entry name" value="CYCLOINULO-OLIGOSACCHARIDE FRUCTANOTRANSFERASE-RELATED"/>
    <property type="match status" value="1"/>
</dbReference>
<evidence type="ECO:0000256" key="2">
    <source>
        <dbReference type="ARBA" id="ARBA00023004"/>
    </source>
</evidence>
<gene>
    <name evidence="4" type="ORF">METZ01_LOCUS152512</name>
</gene>